<accession>B6H4E7</accession>
<sequence length="182" mass="20522">MQRMQGMRLSLCRLSICLPQDQETRKLEGVAQKPGEWPAKQRQRLRTPAGRDQVNVSNGDAQQNQLKNIPSGAMEEVRSQKWAVIVASATKRPYASQVQQYKEWKSDSLADLGSTLSRMEGIIESARFLLRRPRTNIISRLGRRYLSAETNIELLAGTGNRLYIEYGIIDSLSQASLLAAFE</sequence>
<evidence type="ECO:0000313" key="2">
    <source>
        <dbReference type="EMBL" id="CAP91931.1"/>
    </source>
</evidence>
<name>B6H4E7_PENRW</name>
<feature type="region of interest" description="Disordered" evidence="1">
    <location>
        <begin position="27"/>
        <end position="57"/>
    </location>
</feature>
<keyword evidence="3" id="KW-1185">Reference proteome</keyword>
<organism evidence="2 3">
    <name type="scientific">Penicillium rubens (strain ATCC 28089 / DSM 1075 / NRRL 1951 / Wisconsin 54-1255)</name>
    <name type="common">Penicillium chrysogenum</name>
    <dbReference type="NCBI Taxonomy" id="500485"/>
    <lineage>
        <taxon>Eukaryota</taxon>
        <taxon>Fungi</taxon>
        <taxon>Dikarya</taxon>
        <taxon>Ascomycota</taxon>
        <taxon>Pezizomycotina</taxon>
        <taxon>Eurotiomycetes</taxon>
        <taxon>Eurotiomycetidae</taxon>
        <taxon>Eurotiales</taxon>
        <taxon>Aspergillaceae</taxon>
        <taxon>Penicillium</taxon>
        <taxon>Penicillium chrysogenum species complex</taxon>
    </lineage>
</organism>
<dbReference type="AlphaFoldDB" id="B6H4E7"/>
<dbReference type="EMBL" id="AM920428">
    <property type="protein sequence ID" value="CAP91931.1"/>
    <property type="molecule type" value="Genomic_DNA"/>
</dbReference>
<dbReference type="HOGENOM" id="CLU_1482469_0_0_1"/>
<dbReference type="Proteomes" id="UP000000724">
    <property type="component" value="Contig Pc00c13"/>
</dbReference>
<reference evidence="2 3" key="1">
    <citation type="journal article" date="2008" name="Nat. Biotechnol.">
        <title>Genome sequencing and analysis of the filamentous fungus Penicillium chrysogenum.</title>
        <authorList>
            <person name="van den Berg M.A."/>
            <person name="Albang R."/>
            <person name="Albermann K."/>
            <person name="Badger J.H."/>
            <person name="Daran J.-M."/>
            <person name="Driessen A.J.M."/>
            <person name="Garcia-Estrada C."/>
            <person name="Fedorova N.D."/>
            <person name="Harris D.M."/>
            <person name="Heijne W.H.M."/>
            <person name="Joardar V.S."/>
            <person name="Kiel J.A.K.W."/>
            <person name="Kovalchuk A."/>
            <person name="Martin J.F."/>
            <person name="Nierman W.C."/>
            <person name="Nijland J.G."/>
            <person name="Pronk J.T."/>
            <person name="Roubos J.A."/>
            <person name="van der Klei I.J."/>
            <person name="van Peij N.N.M.E."/>
            <person name="Veenhuis M."/>
            <person name="von Doehren H."/>
            <person name="Wagner C."/>
            <person name="Wortman J.R."/>
            <person name="Bovenberg R.A.L."/>
        </authorList>
    </citation>
    <scope>NUCLEOTIDE SEQUENCE [LARGE SCALE GENOMIC DNA]</scope>
    <source>
        <strain evidence="3">ATCC 28089 / DSM 1075 / NRRL 1951 / Wisconsin 54-1255</strain>
    </source>
</reference>
<protein>
    <submittedName>
        <fullName evidence="2">Uncharacterized protein</fullName>
    </submittedName>
</protein>
<dbReference type="VEuPathDB" id="FungiDB:PCH_Pc13g08620"/>
<proteinExistence type="predicted"/>
<gene>
    <name evidence="2" type="ORF">Pc13g08620</name>
    <name evidence="2" type="ORF">PCH_Pc13g08620</name>
</gene>
<evidence type="ECO:0000313" key="3">
    <source>
        <dbReference type="Proteomes" id="UP000000724"/>
    </source>
</evidence>
<dbReference type="OrthoDB" id="336088at2759"/>
<evidence type="ECO:0000256" key="1">
    <source>
        <dbReference type="SAM" id="MobiDB-lite"/>
    </source>
</evidence>